<evidence type="ECO:0000256" key="1">
    <source>
        <dbReference type="PIRNR" id="PIRNR037240"/>
    </source>
</evidence>
<evidence type="ECO:0000313" key="4">
    <source>
        <dbReference type="Proteomes" id="UP000758603"/>
    </source>
</evidence>
<dbReference type="RefSeq" id="XP_045959714.1">
    <property type="nucleotide sequence ID" value="XM_046095666.1"/>
</dbReference>
<feature type="compositionally biased region" description="Basic and acidic residues" evidence="2">
    <location>
        <begin position="349"/>
        <end position="360"/>
    </location>
</feature>
<proteinExistence type="inferred from homology"/>
<protein>
    <recommendedName>
        <fullName evidence="1">Repressor of RNA polymerase III transcription MAF1</fullName>
    </recommendedName>
</protein>
<keyword evidence="1" id="KW-0804">Transcription</keyword>
<reference evidence="3" key="1">
    <citation type="journal article" date="2021" name="Nat. Commun.">
        <title>Genetic determinants of endophytism in the Arabidopsis root mycobiome.</title>
        <authorList>
            <person name="Mesny F."/>
            <person name="Miyauchi S."/>
            <person name="Thiergart T."/>
            <person name="Pickel B."/>
            <person name="Atanasova L."/>
            <person name="Karlsson M."/>
            <person name="Huettel B."/>
            <person name="Barry K.W."/>
            <person name="Haridas S."/>
            <person name="Chen C."/>
            <person name="Bauer D."/>
            <person name="Andreopoulos W."/>
            <person name="Pangilinan J."/>
            <person name="LaButti K."/>
            <person name="Riley R."/>
            <person name="Lipzen A."/>
            <person name="Clum A."/>
            <person name="Drula E."/>
            <person name="Henrissat B."/>
            <person name="Kohler A."/>
            <person name="Grigoriev I.V."/>
            <person name="Martin F.M."/>
            <person name="Hacquard S."/>
        </authorList>
    </citation>
    <scope>NUCLEOTIDE SEQUENCE</scope>
    <source>
        <strain evidence="3">MPI-SDFR-AT-0073</strain>
    </source>
</reference>
<dbReference type="AlphaFoldDB" id="A0A9P8ZZX2"/>
<keyword evidence="1" id="KW-0539">Nucleus</keyword>
<comment type="similarity">
    <text evidence="1">Belongs to the MAF1 family.</text>
</comment>
<feature type="region of interest" description="Disordered" evidence="2">
    <location>
        <begin position="245"/>
        <end position="267"/>
    </location>
</feature>
<comment type="function">
    <text evidence="1">Mediator of diverse signals that repress RNA polymerase III transcription. Inhibits the de novo assembly of TFIIIB onto DNA.</text>
</comment>
<sequence length="360" mass="40033">MKFLPIRDFDTVTSALNFTTPDLCVNGGCDLYTTKAAGSDRKLYKSIDQSLESKHAALLKFGASLSPPQREQMAASLNLSRSSPFGPLSDIQSRRTFAYLIATLNASHPDYDFSHVLRPSDFRRERNIRRAIAAFDNTMSNVRPLSLLSPNLGSSYRAYGSSPSSLPAAGGAAISSPAWGPQMWAMVDKEMRLKDCVCFSYQPATDPFDGEEAAIWRMHYFFFNKNLKRVAYMYVRGVPSLMHSSPALRPNGGRRGSNTLASTSFSSSGANKRAKYWLGDSVADRVIESDAENEEDDEEMEIWDPDEDVDFDPLNATKSNENSEDEYLQSESEDEEDDGDRAQSPVRGVSEDIASRMEIE</sequence>
<dbReference type="PANTHER" id="PTHR22504">
    <property type="entry name" value="REPRESSOR OF RNA POLYMERASE III TRANSCRIPTION MAF1"/>
    <property type="match status" value="1"/>
</dbReference>
<dbReference type="InterPro" id="IPR038564">
    <property type="entry name" value="Maf1_sf"/>
</dbReference>
<dbReference type="EMBL" id="JAGPXC010000003">
    <property type="protein sequence ID" value="KAH6655449.1"/>
    <property type="molecule type" value="Genomic_DNA"/>
</dbReference>
<dbReference type="GO" id="GO:0016480">
    <property type="term" value="P:negative regulation of transcription by RNA polymerase III"/>
    <property type="evidence" value="ECO:0007669"/>
    <property type="project" value="UniProtKB-UniRule"/>
</dbReference>
<dbReference type="FunFam" id="3.40.1000.50:FF:000004">
    <property type="entry name" value="Repressor of RNA polymerase III transcription MAF1"/>
    <property type="match status" value="1"/>
</dbReference>
<keyword evidence="1" id="KW-0805">Transcription regulation</keyword>
<organism evidence="3 4">
    <name type="scientific">Truncatella angustata</name>
    <dbReference type="NCBI Taxonomy" id="152316"/>
    <lineage>
        <taxon>Eukaryota</taxon>
        <taxon>Fungi</taxon>
        <taxon>Dikarya</taxon>
        <taxon>Ascomycota</taxon>
        <taxon>Pezizomycotina</taxon>
        <taxon>Sordariomycetes</taxon>
        <taxon>Xylariomycetidae</taxon>
        <taxon>Amphisphaeriales</taxon>
        <taxon>Sporocadaceae</taxon>
        <taxon>Truncatella</taxon>
    </lineage>
</organism>
<dbReference type="PANTHER" id="PTHR22504:SF0">
    <property type="entry name" value="REPRESSOR OF RNA POLYMERASE III TRANSCRIPTION MAF1 HOMOLOG"/>
    <property type="match status" value="1"/>
</dbReference>
<feature type="compositionally biased region" description="Low complexity" evidence="2">
    <location>
        <begin position="256"/>
        <end position="267"/>
    </location>
</feature>
<keyword evidence="4" id="KW-1185">Reference proteome</keyword>
<dbReference type="GO" id="GO:0000994">
    <property type="term" value="F:RNA polymerase III core binding"/>
    <property type="evidence" value="ECO:0007669"/>
    <property type="project" value="TreeGrafter"/>
</dbReference>
<dbReference type="GeneID" id="70124559"/>
<evidence type="ECO:0000256" key="2">
    <source>
        <dbReference type="SAM" id="MobiDB-lite"/>
    </source>
</evidence>
<feature type="region of interest" description="Disordered" evidence="2">
    <location>
        <begin position="289"/>
        <end position="360"/>
    </location>
</feature>
<keyword evidence="1" id="KW-0678">Repressor</keyword>
<comment type="caution">
    <text evidence="3">The sequence shown here is derived from an EMBL/GenBank/DDBJ whole genome shotgun (WGS) entry which is preliminary data.</text>
</comment>
<dbReference type="InterPro" id="IPR015257">
    <property type="entry name" value="Maf1"/>
</dbReference>
<dbReference type="OrthoDB" id="277029at2759"/>
<dbReference type="GO" id="GO:0005634">
    <property type="term" value="C:nucleus"/>
    <property type="evidence" value="ECO:0007669"/>
    <property type="project" value="UniProtKB-SubCell"/>
</dbReference>
<dbReference type="Pfam" id="PF09174">
    <property type="entry name" value="Maf1"/>
    <property type="match status" value="1"/>
</dbReference>
<name>A0A9P8ZZX2_9PEZI</name>
<evidence type="ECO:0000313" key="3">
    <source>
        <dbReference type="EMBL" id="KAH6655449.1"/>
    </source>
</evidence>
<feature type="compositionally biased region" description="Acidic residues" evidence="2">
    <location>
        <begin position="322"/>
        <end position="339"/>
    </location>
</feature>
<feature type="compositionally biased region" description="Acidic residues" evidence="2">
    <location>
        <begin position="289"/>
        <end position="311"/>
    </location>
</feature>
<dbReference type="PIRSF" id="PIRSF037240">
    <property type="entry name" value="RNA_polIII_Trep_MAF1"/>
    <property type="match status" value="1"/>
</dbReference>
<accession>A0A9P8ZZX2</accession>
<gene>
    <name evidence="3" type="ORF">BKA67DRAFT_237316</name>
</gene>
<dbReference type="Proteomes" id="UP000758603">
    <property type="component" value="Unassembled WGS sequence"/>
</dbReference>
<comment type="subcellular location">
    <subcellularLocation>
        <location evidence="1">Nucleus</location>
    </subcellularLocation>
</comment>
<dbReference type="Gene3D" id="3.40.1000.50">
    <property type="entry name" value="Repressor of RNA polymerase III transcription Maf1"/>
    <property type="match status" value="1"/>
</dbReference>